<feature type="region of interest" description="Disordered" evidence="1">
    <location>
        <begin position="45"/>
        <end position="119"/>
    </location>
</feature>
<dbReference type="EMBL" id="JAWLKA010000039">
    <property type="protein sequence ID" value="MDV6286483.1"/>
    <property type="molecule type" value="Genomic_DNA"/>
</dbReference>
<dbReference type="Pfam" id="PF13384">
    <property type="entry name" value="HTH_23"/>
    <property type="match status" value="1"/>
</dbReference>
<feature type="compositionally biased region" description="Low complexity" evidence="1">
    <location>
        <begin position="82"/>
        <end position="94"/>
    </location>
</feature>
<gene>
    <name evidence="2" type="ORF">R3Q59_39050</name>
</gene>
<comment type="caution">
    <text evidence="2">The sequence shown here is derived from an EMBL/GenBank/DDBJ whole genome shotgun (WGS) entry which is preliminary data.</text>
</comment>
<organism evidence="2 3">
    <name type="scientific">Rhodococcus jostii</name>
    <dbReference type="NCBI Taxonomy" id="132919"/>
    <lineage>
        <taxon>Bacteria</taxon>
        <taxon>Bacillati</taxon>
        <taxon>Actinomycetota</taxon>
        <taxon>Actinomycetes</taxon>
        <taxon>Mycobacteriales</taxon>
        <taxon>Nocardiaceae</taxon>
        <taxon>Rhodococcus</taxon>
    </lineage>
</organism>
<dbReference type="Proteomes" id="UP001185737">
    <property type="component" value="Unassembled WGS sequence"/>
</dbReference>
<feature type="compositionally biased region" description="Polar residues" evidence="1">
    <location>
        <begin position="101"/>
        <end position="113"/>
    </location>
</feature>
<dbReference type="RefSeq" id="WP_317571517.1">
    <property type="nucleotide sequence ID" value="NZ_JAWLKA010000039.1"/>
</dbReference>
<accession>A0ABU4CSD2</accession>
<evidence type="ECO:0000313" key="3">
    <source>
        <dbReference type="Proteomes" id="UP001185737"/>
    </source>
</evidence>
<sequence>MIGTALAHKAKGLGFRRIAERMGRPQSTVRRWLRRTTGEHVQWLHRRMPSGWSSSPARRSAPVRRQSARGRAVRPVDGRGRGSSSLRVSRSAVGPDRDLHTGTSAVPTPQRLTEPSRPVLPCPGASVIVPTVGVHNDAQQSPCRRARQPADERQHLRLQFRDAIVCILSAGQHAHTGASA</sequence>
<evidence type="ECO:0000256" key="1">
    <source>
        <dbReference type="SAM" id="MobiDB-lite"/>
    </source>
</evidence>
<name>A0ABU4CSD2_RHOJO</name>
<keyword evidence="3" id="KW-1185">Reference proteome</keyword>
<reference evidence="2 3" key="1">
    <citation type="submission" date="2023-10" db="EMBL/GenBank/DDBJ databases">
        <title>Development of a sustainable strategy for remediation of hydrocarbon-contaminated territories based on the waste exchange concept.</title>
        <authorList>
            <person name="Krivoruchko A."/>
        </authorList>
    </citation>
    <scope>NUCLEOTIDE SEQUENCE [LARGE SCALE GENOMIC DNA]</scope>
    <source>
        <strain evidence="2 3">IEGM 60</strain>
    </source>
</reference>
<evidence type="ECO:0000313" key="2">
    <source>
        <dbReference type="EMBL" id="MDV6286483.1"/>
    </source>
</evidence>
<feature type="compositionally biased region" description="Low complexity" evidence="1">
    <location>
        <begin position="49"/>
        <end position="65"/>
    </location>
</feature>
<protein>
    <submittedName>
        <fullName evidence="2">Helix-turn-helix domain-containing protein</fullName>
    </submittedName>
</protein>
<proteinExistence type="predicted"/>